<evidence type="ECO:0000259" key="7">
    <source>
        <dbReference type="PROSITE" id="PS51352"/>
    </source>
</evidence>
<evidence type="ECO:0000256" key="5">
    <source>
        <dbReference type="PIRSR" id="PIRSR637944-1"/>
    </source>
</evidence>
<dbReference type="GO" id="GO:0005737">
    <property type="term" value="C:cytoplasm"/>
    <property type="evidence" value="ECO:0007669"/>
    <property type="project" value="TreeGrafter"/>
</dbReference>
<dbReference type="RefSeq" id="WP_109016297.1">
    <property type="nucleotide sequence ID" value="NZ_BDOQ01000013.1"/>
</dbReference>
<dbReference type="InterPro" id="IPR036249">
    <property type="entry name" value="Thioredoxin-like_sf"/>
</dbReference>
<dbReference type="GO" id="GO:0034599">
    <property type="term" value="P:cellular response to oxidative stress"/>
    <property type="evidence" value="ECO:0007669"/>
    <property type="project" value="InterPro"/>
</dbReference>
<dbReference type="PROSITE" id="PS51352">
    <property type="entry name" value="THIOREDOXIN_2"/>
    <property type="match status" value="1"/>
</dbReference>
<reference evidence="8 9" key="1">
    <citation type="journal article" date="2018" name="Environ. Microbiol.">
        <title>Isolation and genomic characterization of Novimethylophilus kurashikiensis gen. nov. sp. nov., a new lanthanide-dependent methylotrophic species of Methylophilaceae.</title>
        <authorList>
            <person name="Lv H."/>
            <person name="Sahin N."/>
            <person name="Tani A."/>
        </authorList>
    </citation>
    <scope>NUCLEOTIDE SEQUENCE [LARGE SCALE GENOMIC DNA]</scope>
    <source>
        <strain evidence="8 9">La2-4</strain>
    </source>
</reference>
<keyword evidence="2 6" id="KW-0049">Antioxidant</keyword>
<evidence type="ECO:0000256" key="1">
    <source>
        <dbReference type="ARBA" id="ARBA00022559"/>
    </source>
</evidence>
<evidence type="ECO:0000256" key="3">
    <source>
        <dbReference type="ARBA" id="ARBA00023002"/>
    </source>
</evidence>
<keyword evidence="3 6" id="KW-0560">Oxidoreductase</keyword>
<comment type="caution">
    <text evidence="8">The sequence shown here is derived from an EMBL/GenBank/DDBJ whole genome shotgun (WGS) entry which is preliminary data.</text>
</comment>
<dbReference type="EMBL" id="BDOQ01000013">
    <property type="protein sequence ID" value="GBG15142.1"/>
    <property type="molecule type" value="Genomic_DNA"/>
</dbReference>
<evidence type="ECO:0000256" key="4">
    <source>
        <dbReference type="ARBA" id="ARBA00023284"/>
    </source>
</evidence>
<dbReference type="Proteomes" id="UP000245081">
    <property type="component" value="Unassembled WGS sequence"/>
</dbReference>
<keyword evidence="9" id="KW-1185">Reference proteome</keyword>
<comment type="catalytic activity">
    <reaction evidence="6">
        <text>a hydroperoxide + 2 glutathione = an alcohol + glutathione disulfide + H2O</text>
        <dbReference type="Rhea" id="RHEA:62632"/>
        <dbReference type="ChEBI" id="CHEBI:15377"/>
        <dbReference type="ChEBI" id="CHEBI:30879"/>
        <dbReference type="ChEBI" id="CHEBI:35924"/>
        <dbReference type="ChEBI" id="CHEBI:57925"/>
        <dbReference type="ChEBI" id="CHEBI:58297"/>
        <dbReference type="EC" id="1.11.1.27"/>
    </reaction>
</comment>
<dbReference type="Gene3D" id="3.40.30.10">
    <property type="entry name" value="Glutaredoxin"/>
    <property type="match status" value="1"/>
</dbReference>
<evidence type="ECO:0000256" key="2">
    <source>
        <dbReference type="ARBA" id="ARBA00022862"/>
    </source>
</evidence>
<name>A0A2R5FA82_9PROT</name>
<dbReference type="InterPro" id="IPR013740">
    <property type="entry name" value="Redoxin"/>
</dbReference>
<accession>A0A2R5FA82</accession>
<dbReference type="PANTHER" id="PTHR10430:SF16">
    <property type="entry name" value="PEROXIREDOXIN-5, MITOCHONDRIAL"/>
    <property type="match status" value="1"/>
</dbReference>
<evidence type="ECO:0000256" key="6">
    <source>
        <dbReference type="RuleBase" id="RU366011"/>
    </source>
</evidence>
<dbReference type="Pfam" id="PF08534">
    <property type="entry name" value="Redoxin"/>
    <property type="match status" value="1"/>
</dbReference>
<organism evidence="8 9">
    <name type="scientific">Novimethylophilus kurashikiensis</name>
    <dbReference type="NCBI Taxonomy" id="1825523"/>
    <lineage>
        <taxon>Bacteria</taxon>
        <taxon>Pseudomonadati</taxon>
        <taxon>Pseudomonadota</taxon>
        <taxon>Betaproteobacteria</taxon>
        <taxon>Nitrosomonadales</taxon>
        <taxon>Methylophilaceae</taxon>
        <taxon>Novimethylophilus</taxon>
    </lineage>
</organism>
<dbReference type="FunFam" id="3.40.30.10:FF:000020">
    <property type="entry name" value="Peroxiredoxin"/>
    <property type="match status" value="1"/>
</dbReference>
<keyword evidence="4 6" id="KW-0676">Redox-active center</keyword>
<dbReference type="GO" id="GO:0045454">
    <property type="term" value="P:cell redox homeostasis"/>
    <property type="evidence" value="ECO:0007669"/>
    <property type="project" value="TreeGrafter"/>
</dbReference>
<dbReference type="CDD" id="cd03013">
    <property type="entry name" value="PRX5_like"/>
    <property type="match status" value="1"/>
</dbReference>
<keyword evidence="1 6" id="KW-0575">Peroxidase</keyword>
<dbReference type="InterPro" id="IPR037944">
    <property type="entry name" value="PRX5-like"/>
</dbReference>
<dbReference type="GO" id="GO:0042744">
    <property type="term" value="P:hydrogen peroxide catabolic process"/>
    <property type="evidence" value="ECO:0007669"/>
    <property type="project" value="TreeGrafter"/>
</dbReference>
<dbReference type="PANTHER" id="PTHR10430">
    <property type="entry name" value="PEROXIREDOXIN"/>
    <property type="match status" value="1"/>
</dbReference>
<comment type="function">
    <text evidence="6">Thiol-specific peroxidase that catalyzes the reduction of hydrogen peroxide and organic hydroperoxides to water and alcohols, respectively. Plays a role in cell protection against oxidative stress by detoxifying peroxides.</text>
</comment>
<feature type="active site" description="Cysteine sulfenic acid (-SOH) intermediate" evidence="5">
    <location>
        <position position="57"/>
    </location>
</feature>
<evidence type="ECO:0000313" key="9">
    <source>
        <dbReference type="Proteomes" id="UP000245081"/>
    </source>
</evidence>
<dbReference type="AlphaFoldDB" id="A0A2R5FA82"/>
<protein>
    <recommendedName>
        <fullName evidence="6">Glutathione-dependent peroxiredoxin</fullName>
        <ecNumber evidence="6">1.11.1.27</ecNumber>
    </recommendedName>
</protein>
<dbReference type="EC" id="1.11.1.27" evidence="6"/>
<comment type="similarity">
    <text evidence="6">Belongs to the peroxiredoxin family. Prx5 subfamily.</text>
</comment>
<evidence type="ECO:0000313" key="8">
    <source>
        <dbReference type="EMBL" id="GBG15142.1"/>
    </source>
</evidence>
<proteinExistence type="inferred from homology"/>
<dbReference type="GO" id="GO:0008379">
    <property type="term" value="F:thioredoxin peroxidase activity"/>
    <property type="evidence" value="ECO:0007669"/>
    <property type="project" value="InterPro"/>
</dbReference>
<dbReference type="SUPFAM" id="SSF52833">
    <property type="entry name" value="Thioredoxin-like"/>
    <property type="match status" value="1"/>
</dbReference>
<dbReference type="OrthoDB" id="9800621at2"/>
<sequence>MTIQVGEKLPEGTLMEANEFDPAVGCPLNPQPVNVVEAAQGKKIAIFGVPGAFTPTCSQRHLPGFVDHYDQLKAKGVDEIWCIAANDAYVMAAWGRDQGATGKVRMLGDGSAEYIKKLGLERDLTANGMGVRSYRYGMIVNNGTVQYVAVEASGKFEVSNAETILAKL</sequence>
<dbReference type="InterPro" id="IPR013766">
    <property type="entry name" value="Thioredoxin_domain"/>
</dbReference>
<feature type="domain" description="Thioredoxin" evidence="7">
    <location>
        <begin position="3"/>
        <end position="168"/>
    </location>
</feature>
<gene>
    <name evidence="8" type="ORF">NMK_2745</name>
</gene>